<organism evidence="1 2">
    <name type="scientific">Pleurodeles waltl</name>
    <name type="common">Iberian ribbed newt</name>
    <dbReference type="NCBI Taxonomy" id="8319"/>
    <lineage>
        <taxon>Eukaryota</taxon>
        <taxon>Metazoa</taxon>
        <taxon>Chordata</taxon>
        <taxon>Craniata</taxon>
        <taxon>Vertebrata</taxon>
        <taxon>Euteleostomi</taxon>
        <taxon>Amphibia</taxon>
        <taxon>Batrachia</taxon>
        <taxon>Caudata</taxon>
        <taxon>Salamandroidea</taxon>
        <taxon>Salamandridae</taxon>
        <taxon>Pleurodelinae</taxon>
        <taxon>Pleurodeles</taxon>
    </lineage>
</organism>
<accession>A0AAV7KRK6</accession>
<keyword evidence="2" id="KW-1185">Reference proteome</keyword>
<name>A0AAV7KRK6_PLEWA</name>
<proteinExistence type="predicted"/>
<evidence type="ECO:0000313" key="2">
    <source>
        <dbReference type="Proteomes" id="UP001066276"/>
    </source>
</evidence>
<dbReference type="AlphaFoldDB" id="A0AAV7KRK6"/>
<gene>
    <name evidence="1" type="ORF">NDU88_000953</name>
</gene>
<protein>
    <submittedName>
        <fullName evidence="1">Uncharacterized protein</fullName>
    </submittedName>
</protein>
<reference evidence="1" key="1">
    <citation type="journal article" date="2022" name="bioRxiv">
        <title>Sequencing and chromosome-scale assembly of the giantPleurodeles waltlgenome.</title>
        <authorList>
            <person name="Brown T."/>
            <person name="Elewa A."/>
            <person name="Iarovenko S."/>
            <person name="Subramanian E."/>
            <person name="Araus A.J."/>
            <person name="Petzold A."/>
            <person name="Susuki M."/>
            <person name="Suzuki K.-i.T."/>
            <person name="Hayashi T."/>
            <person name="Toyoda A."/>
            <person name="Oliveira C."/>
            <person name="Osipova E."/>
            <person name="Leigh N.D."/>
            <person name="Simon A."/>
            <person name="Yun M.H."/>
        </authorList>
    </citation>
    <scope>NUCLEOTIDE SEQUENCE</scope>
    <source>
        <strain evidence="1">20211129_DDA</strain>
        <tissue evidence="1">Liver</tissue>
    </source>
</reference>
<comment type="caution">
    <text evidence="1">The sequence shown here is derived from an EMBL/GenBank/DDBJ whole genome shotgun (WGS) entry which is preliminary data.</text>
</comment>
<dbReference type="Proteomes" id="UP001066276">
    <property type="component" value="Chromosome 12"/>
</dbReference>
<dbReference type="EMBL" id="JANPWB010000016">
    <property type="protein sequence ID" value="KAJ1080762.1"/>
    <property type="molecule type" value="Genomic_DNA"/>
</dbReference>
<evidence type="ECO:0000313" key="1">
    <source>
        <dbReference type="EMBL" id="KAJ1080762.1"/>
    </source>
</evidence>
<sequence length="67" mass="7390">MRFVILRPWEAIFTDSGKALQVLSYKGRIFLGGSIVRGGAVTVEEDLELEAQPEPLIVKVWGKSTAD</sequence>